<dbReference type="PANTHER" id="PTHR30273:SF2">
    <property type="entry name" value="PROTEIN FECR"/>
    <property type="match status" value="1"/>
</dbReference>
<proteinExistence type="predicted"/>
<evidence type="ECO:0000256" key="1">
    <source>
        <dbReference type="SAM" id="Phobius"/>
    </source>
</evidence>
<dbReference type="GO" id="GO:0016989">
    <property type="term" value="F:sigma factor antagonist activity"/>
    <property type="evidence" value="ECO:0007669"/>
    <property type="project" value="TreeGrafter"/>
</dbReference>
<evidence type="ECO:0000313" key="3">
    <source>
        <dbReference type="EMBL" id="KWF63718.1"/>
    </source>
</evidence>
<evidence type="ECO:0000259" key="2">
    <source>
        <dbReference type="Pfam" id="PF04773"/>
    </source>
</evidence>
<dbReference type="RefSeq" id="WP_060299331.1">
    <property type="nucleotide sequence ID" value="NZ_LPJX01000045.1"/>
</dbReference>
<dbReference type="EMBL" id="LPJX01000045">
    <property type="protein sequence ID" value="KWF63718.1"/>
    <property type="molecule type" value="Genomic_DNA"/>
</dbReference>
<dbReference type="Gene3D" id="2.60.120.1440">
    <property type="match status" value="1"/>
</dbReference>
<dbReference type="Gene3D" id="3.55.50.30">
    <property type="match status" value="1"/>
</dbReference>
<keyword evidence="1" id="KW-0472">Membrane</keyword>
<organism evidence="3 4">
    <name type="scientific">Burkholderia pseudomultivorans</name>
    <dbReference type="NCBI Taxonomy" id="1207504"/>
    <lineage>
        <taxon>Bacteria</taxon>
        <taxon>Pseudomonadati</taxon>
        <taxon>Pseudomonadota</taxon>
        <taxon>Betaproteobacteria</taxon>
        <taxon>Burkholderiales</taxon>
        <taxon>Burkholderiaceae</taxon>
        <taxon>Burkholderia</taxon>
        <taxon>Burkholderia cepacia complex</taxon>
    </lineage>
</organism>
<comment type="caution">
    <text evidence="3">The sequence shown here is derived from an EMBL/GenBank/DDBJ whole genome shotgun (WGS) entry which is preliminary data.</text>
</comment>
<dbReference type="PIRSF" id="PIRSF018266">
    <property type="entry name" value="FecR"/>
    <property type="match status" value="1"/>
</dbReference>
<dbReference type="AlphaFoldDB" id="A0A132EZB5"/>
<dbReference type="InterPro" id="IPR006860">
    <property type="entry name" value="FecR"/>
</dbReference>
<dbReference type="Proteomes" id="UP000061512">
    <property type="component" value="Unassembled WGS sequence"/>
</dbReference>
<keyword evidence="1" id="KW-0812">Transmembrane</keyword>
<protein>
    <recommendedName>
        <fullName evidence="2">FecR protein domain-containing protein</fullName>
    </recommendedName>
</protein>
<evidence type="ECO:0000313" key="4">
    <source>
        <dbReference type="Proteomes" id="UP000061512"/>
    </source>
</evidence>
<name>A0A132EZB5_9BURK</name>
<accession>A0A132EZB5</accession>
<dbReference type="Pfam" id="PF04773">
    <property type="entry name" value="FecR"/>
    <property type="match status" value="1"/>
</dbReference>
<feature type="domain" description="FecR protein" evidence="2">
    <location>
        <begin position="129"/>
        <end position="220"/>
    </location>
</feature>
<dbReference type="InterPro" id="IPR012373">
    <property type="entry name" value="Ferrdict_sens_TM"/>
</dbReference>
<dbReference type="PANTHER" id="PTHR30273">
    <property type="entry name" value="PERIPLASMIC SIGNAL SENSOR AND SIGMA FACTOR ACTIVATOR FECR-RELATED"/>
    <property type="match status" value="1"/>
</dbReference>
<sequence length="337" mass="36434">MPLTQAEIDEADDLLVSLTFGSDAEKSRARAELESWAGDIPERRQYLSDHHAAERVVDALSDDLGRLYKRHIGPAAASPPPRPEVRVARPLPSGRPAGVRVATYGAALALFGAVITLWIVNPVLTSQHLRTAVGEHVDVALDDGSHVTLNTDTELTFVNRLRSRDATIQRGEALFSVAHSLVRSFDVSVGTANVRDIGTRFTVRKMADGVDVAVLEGQVELTASAGAAPVPLLAGQAARADRVGNVELQGQQQFDAMVSWKDNRLQFNGTPLRDVVHEVQRYRKQPIVLADARVGDYRVTGGFSSADPDLLLKTLSSVVPVTVEFQRAGTAVIASRR</sequence>
<keyword evidence="1" id="KW-1133">Transmembrane helix</keyword>
<feature type="transmembrane region" description="Helical" evidence="1">
    <location>
        <begin position="101"/>
        <end position="120"/>
    </location>
</feature>
<reference evidence="3 4" key="1">
    <citation type="submission" date="2015-11" db="EMBL/GenBank/DDBJ databases">
        <title>Expanding the genomic diversity of Burkholderia species for the development of highly accurate diagnostics.</title>
        <authorList>
            <person name="Sahl J."/>
            <person name="Keim P."/>
            <person name="Wagner D."/>
        </authorList>
    </citation>
    <scope>NUCLEOTIDE SEQUENCE [LARGE SCALE GENOMIC DNA]</scope>
    <source>
        <strain evidence="3 4">MSMB574WGS</strain>
    </source>
</reference>
<gene>
    <name evidence="3" type="ORF">WT57_21800</name>
</gene>